<dbReference type="Proteomes" id="UP001497472">
    <property type="component" value="Unassembled WGS sequence"/>
</dbReference>
<protein>
    <recommendedName>
        <fullName evidence="5">Peptidoglycan binding-like domain-containing protein</fullName>
    </recommendedName>
</protein>
<sequence>MEVCGGSKRPHLKFKCARSRDSVRTMGVHVRVLAVIGLVFLLVATVQGAPSRRRSGRSAHEKNARSYLEQFGYLKKGQPEVGNLLLGDVAHSYEDEFRIAIKTLQEFGGVPVTGEIDHATRELMKKKRCGRPDREVGTDENGRRRKRFAVQGEKWKHTNLTWSLPLQLVVQTRNKTNNAISWRVYERVAPDKRDQLEFPLFTKKTYVIAE</sequence>
<reference evidence="6 7" key="1">
    <citation type="submission" date="2023-11" db="EMBL/GenBank/DDBJ databases">
        <authorList>
            <person name="Okamura Y."/>
        </authorList>
    </citation>
    <scope>NUCLEOTIDE SEQUENCE [LARGE SCALE GENOMIC DNA]</scope>
</reference>
<dbReference type="GO" id="GO:0030574">
    <property type="term" value="P:collagen catabolic process"/>
    <property type="evidence" value="ECO:0007669"/>
    <property type="project" value="TreeGrafter"/>
</dbReference>
<dbReference type="PANTHER" id="PTHR10201:SF291">
    <property type="entry name" value="MATRIX METALLOPROTEINASE 1, ISOFORM C-RELATED"/>
    <property type="match status" value="1"/>
</dbReference>
<keyword evidence="4" id="KW-0645">Protease</keyword>
<evidence type="ECO:0000256" key="3">
    <source>
        <dbReference type="ARBA" id="ARBA00022729"/>
    </source>
</evidence>
<evidence type="ECO:0000256" key="4">
    <source>
        <dbReference type="ARBA" id="ARBA00023049"/>
    </source>
</evidence>
<evidence type="ECO:0000313" key="6">
    <source>
        <dbReference type="EMBL" id="CAK1551177.1"/>
    </source>
</evidence>
<accession>A0AAV1JP04</accession>
<feature type="domain" description="Peptidoglycan binding-like" evidence="5">
    <location>
        <begin position="63"/>
        <end position="124"/>
    </location>
</feature>
<evidence type="ECO:0000313" key="7">
    <source>
        <dbReference type="Proteomes" id="UP001497472"/>
    </source>
</evidence>
<dbReference type="GO" id="GO:0030198">
    <property type="term" value="P:extracellular matrix organization"/>
    <property type="evidence" value="ECO:0007669"/>
    <property type="project" value="TreeGrafter"/>
</dbReference>
<dbReference type="InterPro" id="IPR002477">
    <property type="entry name" value="Peptidoglycan-bd-like"/>
</dbReference>
<evidence type="ECO:0000256" key="2">
    <source>
        <dbReference type="ARBA" id="ARBA00010370"/>
    </source>
</evidence>
<dbReference type="GO" id="GO:0005615">
    <property type="term" value="C:extracellular space"/>
    <property type="evidence" value="ECO:0007669"/>
    <property type="project" value="TreeGrafter"/>
</dbReference>
<evidence type="ECO:0000259" key="5">
    <source>
        <dbReference type="Pfam" id="PF01471"/>
    </source>
</evidence>
<gene>
    <name evidence="6" type="ORF">LNINA_LOCUS10341</name>
</gene>
<keyword evidence="4" id="KW-0378">Hydrolase</keyword>
<proteinExistence type="inferred from homology"/>
<comment type="caution">
    <text evidence="6">The sequence shown here is derived from an EMBL/GenBank/DDBJ whole genome shotgun (WGS) entry which is preliminary data.</text>
</comment>
<comment type="cofactor">
    <cofactor evidence="1">
        <name>Zn(2+)</name>
        <dbReference type="ChEBI" id="CHEBI:29105"/>
    </cofactor>
</comment>
<organism evidence="6 7">
    <name type="scientific">Leptosia nina</name>
    <dbReference type="NCBI Taxonomy" id="320188"/>
    <lineage>
        <taxon>Eukaryota</taxon>
        <taxon>Metazoa</taxon>
        <taxon>Ecdysozoa</taxon>
        <taxon>Arthropoda</taxon>
        <taxon>Hexapoda</taxon>
        <taxon>Insecta</taxon>
        <taxon>Pterygota</taxon>
        <taxon>Neoptera</taxon>
        <taxon>Endopterygota</taxon>
        <taxon>Lepidoptera</taxon>
        <taxon>Glossata</taxon>
        <taxon>Ditrysia</taxon>
        <taxon>Papilionoidea</taxon>
        <taxon>Pieridae</taxon>
        <taxon>Pierinae</taxon>
        <taxon>Leptosia</taxon>
    </lineage>
</organism>
<dbReference type="EMBL" id="CAVLEF010000122">
    <property type="protein sequence ID" value="CAK1551177.1"/>
    <property type="molecule type" value="Genomic_DNA"/>
</dbReference>
<dbReference type="InterPro" id="IPR024079">
    <property type="entry name" value="MetalloPept_cat_dom_sf"/>
</dbReference>
<dbReference type="SUPFAM" id="SSF47090">
    <property type="entry name" value="PGBD-like"/>
    <property type="match status" value="1"/>
</dbReference>
<dbReference type="Gene3D" id="3.40.390.10">
    <property type="entry name" value="Collagenase (Catalytic Domain)"/>
    <property type="match status" value="1"/>
</dbReference>
<keyword evidence="7" id="KW-1185">Reference proteome</keyword>
<dbReference type="GO" id="GO:0004222">
    <property type="term" value="F:metalloendopeptidase activity"/>
    <property type="evidence" value="ECO:0007669"/>
    <property type="project" value="TreeGrafter"/>
</dbReference>
<dbReference type="AlphaFoldDB" id="A0AAV1JP04"/>
<dbReference type="PANTHER" id="PTHR10201">
    <property type="entry name" value="MATRIX METALLOPROTEINASE"/>
    <property type="match status" value="1"/>
</dbReference>
<evidence type="ECO:0000256" key="1">
    <source>
        <dbReference type="ARBA" id="ARBA00001947"/>
    </source>
</evidence>
<dbReference type="Pfam" id="PF01471">
    <property type="entry name" value="PG_binding_1"/>
    <property type="match status" value="1"/>
</dbReference>
<dbReference type="InterPro" id="IPR036365">
    <property type="entry name" value="PGBD-like_sf"/>
</dbReference>
<name>A0AAV1JP04_9NEOP</name>
<keyword evidence="4" id="KW-0482">Metalloprotease</keyword>
<keyword evidence="3" id="KW-0732">Signal</keyword>
<comment type="similarity">
    <text evidence="2">Belongs to the peptidase M10A family.</text>
</comment>